<evidence type="ECO:0000313" key="2">
    <source>
        <dbReference type="Proteomes" id="UP000251211"/>
    </source>
</evidence>
<dbReference type="EMBL" id="UAUI01000025">
    <property type="protein sequence ID" value="SPZ42206.1"/>
    <property type="molecule type" value="Genomic_DNA"/>
</dbReference>
<gene>
    <name evidence="1" type="ORF">NCTC13229_05726</name>
</gene>
<evidence type="ECO:0000313" key="1">
    <source>
        <dbReference type="EMBL" id="SPZ42206.1"/>
    </source>
</evidence>
<organism evidence="1 2">
    <name type="scientific">Rhodococcus wratislaviensis</name>
    <name type="common">Tsukamurella wratislaviensis</name>
    <dbReference type="NCBI Taxonomy" id="44752"/>
    <lineage>
        <taxon>Bacteria</taxon>
        <taxon>Bacillati</taxon>
        <taxon>Actinomycetota</taxon>
        <taxon>Actinomycetes</taxon>
        <taxon>Mycobacteriales</taxon>
        <taxon>Nocardiaceae</taxon>
        <taxon>Rhodococcus</taxon>
    </lineage>
</organism>
<sequence length="215" mass="21720">MPLVSGSVVVRRADGHVGGLALEDGDRLGERGAAVPALRDPGVAGIGHRAVAEVGPDVHGVRVDPADAGLRLGDVECVVAADEFARLEVEFAHHGRVGATAGEGQQGTRLLGSQHAGPCPHPVLALTFGEGVDVEQDVPLRVVGAVLLEGGAPPDAALVVAVAPEVVQVLTAHAGVGDPVVRVEHVEDPALERGELGVLGVLGERAGVALPHPVE</sequence>
<dbReference type="AlphaFoldDB" id="A0AB38FL75"/>
<dbReference type="Proteomes" id="UP000251211">
    <property type="component" value="Unassembled WGS sequence"/>
</dbReference>
<name>A0AB38FL75_RHOWR</name>
<reference evidence="1 2" key="1">
    <citation type="submission" date="2018-06" db="EMBL/GenBank/DDBJ databases">
        <authorList>
            <consortium name="Pathogen Informatics"/>
            <person name="Doyle S."/>
        </authorList>
    </citation>
    <scope>NUCLEOTIDE SEQUENCE [LARGE SCALE GENOMIC DNA]</scope>
    <source>
        <strain evidence="1 2">NCTC13229</strain>
    </source>
</reference>
<accession>A0AB38FL75</accession>
<comment type="caution">
    <text evidence="1">The sequence shown here is derived from an EMBL/GenBank/DDBJ whole genome shotgun (WGS) entry which is preliminary data.</text>
</comment>
<proteinExistence type="predicted"/>
<protein>
    <submittedName>
        <fullName evidence="1">Uncharacterized protein</fullName>
    </submittedName>
</protein>